<dbReference type="EMBL" id="JACHXW010000001">
    <property type="protein sequence ID" value="MBB3150032.1"/>
    <property type="molecule type" value="Genomic_DNA"/>
</dbReference>
<gene>
    <name evidence="10" type="ORF">FHS16_000064</name>
</gene>
<accession>A0A7W5C2H5</accession>
<dbReference type="NCBIfam" id="TIGR01007">
    <property type="entry name" value="eps_fam"/>
    <property type="match status" value="1"/>
</dbReference>
<reference evidence="10 11" key="1">
    <citation type="submission" date="2020-08" db="EMBL/GenBank/DDBJ databases">
        <title>Genomic Encyclopedia of Type Strains, Phase III (KMG-III): the genomes of soil and plant-associated and newly described type strains.</title>
        <authorList>
            <person name="Whitman W."/>
        </authorList>
    </citation>
    <scope>NUCLEOTIDE SEQUENCE [LARGE SCALE GENOMIC DNA]</scope>
    <source>
        <strain evidence="10 11">CECT 8234</strain>
    </source>
</reference>
<keyword evidence="5" id="KW-0418">Kinase</keyword>
<evidence type="ECO:0000256" key="4">
    <source>
        <dbReference type="ARBA" id="ARBA00022741"/>
    </source>
</evidence>
<dbReference type="PANTHER" id="PTHR32309">
    <property type="entry name" value="TYROSINE-PROTEIN KINASE"/>
    <property type="match status" value="1"/>
</dbReference>
<dbReference type="EC" id="2.7.10.2" evidence="2"/>
<dbReference type="AlphaFoldDB" id="A0A7W5C2H5"/>
<dbReference type="GO" id="GO:0004715">
    <property type="term" value="F:non-membrane spanning protein tyrosine kinase activity"/>
    <property type="evidence" value="ECO:0007669"/>
    <property type="project" value="UniProtKB-EC"/>
</dbReference>
<dbReference type="PANTHER" id="PTHR32309:SF13">
    <property type="entry name" value="FERRIC ENTEROBACTIN TRANSPORT PROTEIN FEPE"/>
    <property type="match status" value="1"/>
</dbReference>
<dbReference type="RefSeq" id="WP_183557270.1">
    <property type="nucleotide sequence ID" value="NZ_CBCSLB010000001.1"/>
</dbReference>
<proteinExistence type="inferred from homology"/>
<dbReference type="InterPro" id="IPR005702">
    <property type="entry name" value="Wzc-like_C"/>
</dbReference>
<name>A0A7W5C2H5_9BACL</name>
<evidence type="ECO:0000256" key="2">
    <source>
        <dbReference type="ARBA" id="ARBA00011903"/>
    </source>
</evidence>
<evidence type="ECO:0000256" key="7">
    <source>
        <dbReference type="ARBA" id="ARBA00023137"/>
    </source>
</evidence>
<feature type="domain" description="AAA" evidence="9">
    <location>
        <begin position="58"/>
        <end position="184"/>
    </location>
</feature>
<evidence type="ECO:0000259" key="9">
    <source>
        <dbReference type="Pfam" id="PF13614"/>
    </source>
</evidence>
<evidence type="ECO:0000313" key="10">
    <source>
        <dbReference type="EMBL" id="MBB3150032.1"/>
    </source>
</evidence>
<protein>
    <recommendedName>
        <fullName evidence="2">non-specific protein-tyrosine kinase</fullName>
        <ecNumber evidence="2">2.7.10.2</ecNumber>
    </recommendedName>
</protein>
<keyword evidence="3" id="KW-0808">Transferase</keyword>
<comment type="catalytic activity">
    <reaction evidence="8">
        <text>L-tyrosyl-[protein] + ATP = O-phospho-L-tyrosyl-[protein] + ADP + H(+)</text>
        <dbReference type="Rhea" id="RHEA:10596"/>
        <dbReference type="Rhea" id="RHEA-COMP:10136"/>
        <dbReference type="Rhea" id="RHEA-COMP:20101"/>
        <dbReference type="ChEBI" id="CHEBI:15378"/>
        <dbReference type="ChEBI" id="CHEBI:30616"/>
        <dbReference type="ChEBI" id="CHEBI:46858"/>
        <dbReference type="ChEBI" id="CHEBI:61978"/>
        <dbReference type="ChEBI" id="CHEBI:456216"/>
        <dbReference type="EC" id="2.7.10.2"/>
    </reaction>
</comment>
<dbReference type="InterPro" id="IPR027417">
    <property type="entry name" value="P-loop_NTPase"/>
</dbReference>
<keyword evidence="6" id="KW-0067">ATP-binding</keyword>
<keyword evidence="7" id="KW-0829">Tyrosine-protein kinase</keyword>
<dbReference type="Gene3D" id="3.40.50.300">
    <property type="entry name" value="P-loop containing nucleotide triphosphate hydrolases"/>
    <property type="match status" value="1"/>
</dbReference>
<dbReference type="SUPFAM" id="SSF52540">
    <property type="entry name" value="P-loop containing nucleoside triphosphate hydrolases"/>
    <property type="match status" value="1"/>
</dbReference>
<dbReference type="Proteomes" id="UP000518605">
    <property type="component" value="Unassembled WGS sequence"/>
</dbReference>
<sequence>MVRERQKASTSFVNRSLLSYINPHGFISEQYRTIRNNIQYAANGKKIRSLLVTSPSEGEGKSTAAINLAVCMAQRGDRVLIIDANFRNPIINKVFNVQTSPGLSNVLGQQLEIREAIYNTEVEGLDILPSGQRLFNSTELLDSQVMADVMSYASEQYDMVLLDCPPVLGVSDTNALVSKCDGVVLLLGSGKTQQELALEAKRALLFAKANILGVILNMKSV</sequence>
<dbReference type="InterPro" id="IPR025669">
    <property type="entry name" value="AAA_dom"/>
</dbReference>
<evidence type="ECO:0000256" key="3">
    <source>
        <dbReference type="ARBA" id="ARBA00022679"/>
    </source>
</evidence>
<evidence type="ECO:0000313" key="11">
    <source>
        <dbReference type="Proteomes" id="UP000518605"/>
    </source>
</evidence>
<dbReference type="GO" id="GO:0005524">
    <property type="term" value="F:ATP binding"/>
    <property type="evidence" value="ECO:0007669"/>
    <property type="project" value="UniProtKB-KW"/>
</dbReference>
<organism evidence="10 11">
    <name type="scientific">Paenibacillus endophyticus</name>
    <dbReference type="NCBI Taxonomy" id="1294268"/>
    <lineage>
        <taxon>Bacteria</taxon>
        <taxon>Bacillati</taxon>
        <taxon>Bacillota</taxon>
        <taxon>Bacilli</taxon>
        <taxon>Bacillales</taxon>
        <taxon>Paenibacillaceae</taxon>
        <taxon>Paenibacillus</taxon>
    </lineage>
</organism>
<dbReference type="Pfam" id="PF13614">
    <property type="entry name" value="AAA_31"/>
    <property type="match status" value="1"/>
</dbReference>
<evidence type="ECO:0000256" key="6">
    <source>
        <dbReference type="ARBA" id="ARBA00022840"/>
    </source>
</evidence>
<evidence type="ECO:0000256" key="5">
    <source>
        <dbReference type="ARBA" id="ARBA00022777"/>
    </source>
</evidence>
<keyword evidence="4" id="KW-0547">Nucleotide-binding</keyword>
<keyword evidence="11" id="KW-1185">Reference proteome</keyword>
<dbReference type="CDD" id="cd05387">
    <property type="entry name" value="BY-kinase"/>
    <property type="match status" value="1"/>
</dbReference>
<dbReference type="GO" id="GO:0005886">
    <property type="term" value="C:plasma membrane"/>
    <property type="evidence" value="ECO:0007669"/>
    <property type="project" value="TreeGrafter"/>
</dbReference>
<evidence type="ECO:0000256" key="8">
    <source>
        <dbReference type="ARBA" id="ARBA00051245"/>
    </source>
</evidence>
<comment type="similarity">
    <text evidence="1">Belongs to the CpsD/CapB family.</text>
</comment>
<comment type="caution">
    <text evidence="10">The sequence shown here is derived from an EMBL/GenBank/DDBJ whole genome shotgun (WGS) entry which is preliminary data.</text>
</comment>
<evidence type="ECO:0000256" key="1">
    <source>
        <dbReference type="ARBA" id="ARBA00007316"/>
    </source>
</evidence>
<dbReference type="InterPro" id="IPR050445">
    <property type="entry name" value="Bact_polysacc_biosynth/exp"/>
</dbReference>